<accession>A0ABX8CH12</accession>
<proteinExistence type="predicted"/>
<organism evidence="1 2">
    <name type="scientific">Nocardia tengchongensis</name>
    <dbReference type="NCBI Taxonomy" id="2055889"/>
    <lineage>
        <taxon>Bacteria</taxon>
        <taxon>Bacillati</taxon>
        <taxon>Actinomycetota</taxon>
        <taxon>Actinomycetes</taxon>
        <taxon>Mycobacteriales</taxon>
        <taxon>Nocardiaceae</taxon>
        <taxon>Nocardia</taxon>
    </lineage>
</organism>
<dbReference type="SUPFAM" id="SSF55469">
    <property type="entry name" value="FMN-dependent nitroreductase-like"/>
    <property type="match status" value="1"/>
</dbReference>
<name>A0ABX8CH12_9NOCA</name>
<keyword evidence="2" id="KW-1185">Reference proteome</keyword>
<protein>
    <submittedName>
        <fullName evidence="1">NAD(P)H nitroreductase</fullName>
    </submittedName>
</protein>
<dbReference type="InterPro" id="IPR000415">
    <property type="entry name" value="Nitroreductase-like"/>
</dbReference>
<dbReference type="EMBL" id="CP074371">
    <property type="protein sequence ID" value="QVI19249.1"/>
    <property type="molecule type" value="Genomic_DNA"/>
</dbReference>
<dbReference type="NCBIfam" id="NF047509">
    <property type="entry name" value="Rv3131_FMN_oxido"/>
    <property type="match status" value="1"/>
</dbReference>
<evidence type="ECO:0000313" key="2">
    <source>
        <dbReference type="Proteomes" id="UP000683310"/>
    </source>
</evidence>
<sequence>MSPLPSGDTIEQAVRLSGRAPSLHNSQPWHWVFDGATLHLFSVRERILPATDASGRQLLISCGLALGHLRAALAATGWQIRVAYFPNPTRHDHLAAVTFEPSRIVTDADLDRAAAIEIRYTDRLPFTAPDGWRDFEPVLPVIVDPLDAVVTVLPPEARSELAHASRLTAAVRRYDSGYQAELQWWAGHSLAAEGIPPTARLSAEERERVEVNRVLPAAAGEPRRTEIDDDRSVVVVVSSGDSLVELVRCGEALSTILLECTVAGYATCPLTHVTELPRSRAIIRGLTGRDEQPQVLVRIGSVPTSEQRQPRTPRLPLAQILEVTAPATSTAE</sequence>
<reference evidence="1 2" key="1">
    <citation type="submission" date="2021-04" db="EMBL/GenBank/DDBJ databases">
        <title>Nocardia tengchongensis.</title>
        <authorList>
            <person name="Zhuang k."/>
            <person name="Ran Y."/>
            <person name="Li W."/>
        </authorList>
    </citation>
    <scope>NUCLEOTIDE SEQUENCE [LARGE SCALE GENOMIC DNA]</scope>
    <source>
        <strain evidence="1 2">CFH S0057</strain>
    </source>
</reference>
<evidence type="ECO:0000313" key="1">
    <source>
        <dbReference type="EMBL" id="QVI19249.1"/>
    </source>
</evidence>
<dbReference type="PANTHER" id="PTHR23026">
    <property type="entry name" value="NADPH NITROREDUCTASE"/>
    <property type="match status" value="1"/>
</dbReference>
<dbReference type="PANTHER" id="PTHR23026:SF123">
    <property type="entry name" value="NAD(P)H NITROREDUCTASE RV3131-RELATED"/>
    <property type="match status" value="1"/>
</dbReference>
<dbReference type="Gene3D" id="3.40.109.10">
    <property type="entry name" value="NADH Oxidase"/>
    <property type="match status" value="1"/>
</dbReference>
<gene>
    <name evidence="1" type="ORF">KHQ06_22755</name>
</gene>
<dbReference type="Proteomes" id="UP000683310">
    <property type="component" value="Chromosome"/>
</dbReference>
<dbReference type="InterPro" id="IPR050627">
    <property type="entry name" value="Nitroreductase/BluB"/>
</dbReference>